<dbReference type="EMBL" id="PQIB02000007">
    <property type="protein sequence ID" value="RLN07597.1"/>
    <property type="molecule type" value="Genomic_DNA"/>
</dbReference>
<dbReference type="GO" id="GO:0004550">
    <property type="term" value="F:nucleoside diphosphate kinase activity"/>
    <property type="evidence" value="ECO:0007669"/>
    <property type="project" value="UniProtKB-EC"/>
</dbReference>
<dbReference type="STRING" id="4540.A0A3L6RRE4"/>
<dbReference type="InterPro" id="IPR001564">
    <property type="entry name" value="Nucleoside_diP_kinase"/>
</dbReference>
<evidence type="ECO:0000256" key="9">
    <source>
        <dbReference type="PROSITE-ProRule" id="PRU00706"/>
    </source>
</evidence>
<keyword evidence="7 11" id="KW-0418">Kinase</keyword>
<dbReference type="InterPro" id="IPR036850">
    <property type="entry name" value="NDK-like_dom_sf"/>
</dbReference>
<evidence type="ECO:0000256" key="5">
    <source>
        <dbReference type="ARBA" id="ARBA00022679"/>
    </source>
</evidence>
<dbReference type="AlphaFoldDB" id="A0A3L6RRE4"/>
<gene>
    <name evidence="13" type="ORF">C2845_PM11G27720</name>
</gene>
<keyword evidence="8 11" id="KW-0067">ATP-binding</keyword>
<protein>
    <recommendedName>
        <fullName evidence="11">Nucleoside diphosphate kinase</fullName>
        <ecNumber evidence="11">2.7.4.6</ecNumber>
    </recommendedName>
</protein>
<evidence type="ECO:0000256" key="8">
    <source>
        <dbReference type="ARBA" id="ARBA00022840"/>
    </source>
</evidence>
<dbReference type="Gene3D" id="3.30.70.141">
    <property type="entry name" value="Nucleoside diphosphate kinase-like domain"/>
    <property type="match status" value="1"/>
</dbReference>
<comment type="catalytic activity">
    <reaction evidence="2">
        <text>a ribonucleoside 5'-diphosphate + ATP = a ribonucleoside 5'-triphosphate + ADP</text>
        <dbReference type="Rhea" id="RHEA:18113"/>
        <dbReference type="ChEBI" id="CHEBI:30616"/>
        <dbReference type="ChEBI" id="CHEBI:57930"/>
        <dbReference type="ChEBI" id="CHEBI:61557"/>
        <dbReference type="ChEBI" id="CHEBI:456216"/>
        <dbReference type="EC" id="2.7.4.6"/>
    </reaction>
</comment>
<dbReference type="EC" id="2.7.4.6" evidence="11"/>
<comment type="similarity">
    <text evidence="4 9 10">Belongs to the NDK family.</text>
</comment>
<keyword evidence="14" id="KW-1185">Reference proteome</keyword>
<dbReference type="HAMAP" id="MF_00451">
    <property type="entry name" value="NDP_kinase"/>
    <property type="match status" value="1"/>
</dbReference>
<feature type="binding site" evidence="9">
    <location>
        <position position="95"/>
    </location>
    <ligand>
        <name>ATP</name>
        <dbReference type="ChEBI" id="CHEBI:30616"/>
    </ligand>
</feature>
<evidence type="ECO:0000256" key="11">
    <source>
        <dbReference type="RuleBase" id="RU004013"/>
    </source>
</evidence>
<comment type="catalytic activity">
    <reaction evidence="1 11">
        <text>a 2'-deoxyribonucleoside 5'-diphosphate + ATP = a 2'-deoxyribonucleoside 5'-triphosphate + ADP</text>
        <dbReference type="Rhea" id="RHEA:44640"/>
        <dbReference type="ChEBI" id="CHEBI:30616"/>
        <dbReference type="ChEBI" id="CHEBI:61560"/>
        <dbReference type="ChEBI" id="CHEBI:73316"/>
        <dbReference type="ChEBI" id="CHEBI:456216"/>
        <dbReference type="EC" id="2.7.4.6"/>
    </reaction>
</comment>
<dbReference type="GO" id="GO:0006241">
    <property type="term" value="P:CTP biosynthetic process"/>
    <property type="evidence" value="ECO:0007669"/>
    <property type="project" value="InterPro"/>
</dbReference>
<feature type="binding site" evidence="9">
    <location>
        <position position="198"/>
    </location>
    <ligand>
        <name>ATP</name>
        <dbReference type="ChEBI" id="CHEBI:30616"/>
    </ligand>
</feature>
<feature type="binding site" evidence="9">
    <location>
        <position position="188"/>
    </location>
    <ligand>
        <name>ATP</name>
        <dbReference type="ChEBI" id="CHEBI:30616"/>
    </ligand>
</feature>
<dbReference type="PROSITE" id="PS00469">
    <property type="entry name" value="NDPK"/>
    <property type="match status" value="1"/>
</dbReference>
<evidence type="ECO:0000313" key="14">
    <source>
        <dbReference type="Proteomes" id="UP000275267"/>
    </source>
</evidence>
<proteinExistence type="inferred from homology"/>
<feature type="binding site" evidence="9">
    <location>
        <position position="143"/>
    </location>
    <ligand>
        <name>ATP</name>
        <dbReference type="ChEBI" id="CHEBI:30616"/>
    </ligand>
</feature>
<evidence type="ECO:0000256" key="2">
    <source>
        <dbReference type="ARBA" id="ARBA00000937"/>
    </source>
</evidence>
<dbReference type="PROSITE" id="PS51374">
    <property type="entry name" value="NDPK_LIKE"/>
    <property type="match status" value="1"/>
</dbReference>
<evidence type="ECO:0000256" key="7">
    <source>
        <dbReference type="ARBA" id="ARBA00022777"/>
    </source>
</evidence>
<dbReference type="GO" id="GO:0006183">
    <property type="term" value="P:GTP biosynthetic process"/>
    <property type="evidence" value="ECO:0007669"/>
    <property type="project" value="InterPro"/>
</dbReference>
<evidence type="ECO:0000256" key="3">
    <source>
        <dbReference type="ARBA" id="ARBA00001946"/>
    </source>
</evidence>
<evidence type="ECO:0000256" key="1">
    <source>
        <dbReference type="ARBA" id="ARBA00000082"/>
    </source>
</evidence>
<evidence type="ECO:0000256" key="4">
    <source>
        <dbReference type="ARBA" id="ARBA00008142"/>
    </source>
</evidence>
<organism evidence="13 14">
    <name type="scientific">Panicum miliaceum</name>
    <name type="common">Proso millet</name>
    <name type="synonym">Broomcorn millet</name>
    <dbReference type="NCBI Taxonomy" id="4540"/>
    <lineage>
        <taxon>Eukaryota</taxon>
        <taxon>Viridiplantae</taxon>
        <taxon>Streptophyta</taxon>
        <taxon>Embryophyta</taxon>
        <taxon>Tracheophyta</taxon>
        <taxon>Spermatophyta</taxon>
        <taxon>Magnoliopsida</taxon>
        <taxon>Liliopsida</taxon>
        <taxon>Poales</taxon>
        <taxon>Poaceae</taxon>
        <taxon>PACMAD clade</taxon>
        <taxon>Panicoideae</taxon>
        <taxon>Panicodae</taxon>
        <taxon>Paniceae</taxon>
        <taxon>Panicinae</taxon>
        <taxon>Panicum</taxon>
        <taxon>Panicum sect. Panicum</taxon>
    </lineage>
</organism>
<feature type="domain" description="Nucleoside diphosphate kinase-like" evidence="12">
    <location>
        <begin position="87"/>
        <end position="224"/>
    </location>
</feature>
<keyword evidence="6 11" id="KW-0547">Nucleotide-binding</keyword>
<dbReference type="NCBIfam" id="NF001908">
    <property type="entry name" value="PRK00668.1"/>
    <property type="match status" value="1"/>
</dbReference>
<dbReference type="GO" id="GO:0006228">
    <property type="term" value="P:UTP biosynthetic process"/>
    <property type="evidence" value="ECO:0007669"/>
    <property type="project" value="InterPro"/>
</dbReference>
<evidence type="ECO:0000256" key="6">
    <source>
        <dbReference type="ARBA" id="ARBA00022741"/>
    </source>
</evidence>
<dbReference type="PANTHER" id="PTHR11349">
    <property type="entry name" value="NUCLEOSIDE DIPHOSPHATE KINASE"/>
    <property type="match status" value="1"/>
</dbReference>
<dbReference type="PRINTS" id="PR01243">
    <property type="entry name" value="NUCDPKINASE"/>
</dbReference>
<dbReference type="InterPro" id="IPR023005">
    <property type="entry name" value="Nucleoside_diP_kinase_AS"/>
</dbReference>
<feature type="binding site" evidence="9">
    <location>
        <position position="171"/>
    </location>
    <ligand>
        <name>ATP</name>
        <dbReference type="ChEBI" id="CHEBI:30616"/>
    </ligand>
</feature>
<name>A0A3L6RRE4_PANMI</name>
<comment type="cofactor">
    <cofactor evidence="3">
        <name>Mg(2+)</name>
        <dbReference type="ChEBI" id="CHEBI:18420"/>
    </cofactor>
</comment>
<evidence type="ECO:0000256" key="10">
    <source>
        <dbReference type="RuleBase" id="RU004011"/>
    </source>
</evidence>
<feature type="active site" description="Pros-phosphohistidine intermediate" evidence="9">
    <location>
        <position position="201"/>
    </location>
</feature>
<dbReference type="InterPro" id="IPR034907">
    <property type="entry name" value="NDK-like_dom"/>
</dbReference>
<evidence type="ECO:0000259" key="12">
    <source>
        <dbReference type="SMART" id="SM00562"/>
    </source>
</evidence>
<dbReference type="Pfam" id="PF00334">
    <property type="entry name" value="NDK"/>
    <property type="match status" value="1"/>
</dbReference>
<dbReference type="FunFam" id="3.30.70.141:FF:000002">
    <property type="entry name" value="Nucleoside diphosphate kinase"/>
    <property type="match status" value="1"/>
</dbReference>
<sequence>METMAVLARTAPPLAGTGRRPSATVRPSAFLSIAATSTGTRGRVARGLSAATVGSGSAARARAVPRGIVASLTQQSMLTIWHSNMEVEQSYIMIKPDGVQRGLVGEIISRFEKKGFLLKGLKLFQCSKDLAQEHYKDLKDKPFFPTLIEYITSGPVVCMAWEGDGVVASARKLIGATNPLQAEPGTIRGDLAVQTGRNVVHGSDSPDNGKREIALWFKEGELCQWESVQTPWLVE</sequence>
<evidence type="ECO:0000313" key="13">
    <source>
        <dbReference type="EMBL" id="RLN07597.1"/>
    </source>
</evidence>
<dbReference type="OrthoDB" id="2162449at2759"/>
<dbReference type="SMART" id="SM00562">
    <property type="entry name" value="NDK"/>
    <property type="match status" value="1"/>
</dbReference>
<dbReference type="SUPFAM" id="SSF54919">
    <property type="entry name" value="Nucleoside diphosphate kinase, NDK"/>
    <property type="match status" value="1"/>
</dbReference>
<dbReference type="Proteomes" id="UP000275267">
    <property type="component" value="Unassembled WGS sequence"/>
</dbReference>
<comment type="caution">
    <text evidence="13">The sequence shown here is derived from an EMBL/GenBank/DDBJ whole genome shotgun (WGS) entry which is preliminary data.</text>
</comment>
<dbReference type="CDD" id="cd04413">
    <property type="entry name" value="NDPk_I"/>
    <property type="match status" value="1"/>
</dbReference>
<reference evidence="14" key="1">
    <citation type="journal article" date="2019" name="Nat. Commun.">
        <title>The genome of broomcorn millet.</title>
        <authorList>
            <person name="Zou C."/>
            <person name="Miki D."/>
            <person name="Li D."/>
            <person name="Tang Q."/>
            <person name="Xiao L."/>
            <person name="Rajput S."/>
            <person name="Deng P."/>
            <person name="Jia W."/>
            <person name="Huang R."/>
            <person name="Zhang M."/>
            <person name="Sun Y."/>
            <person name="Hu J."/>
            <person name="Fu X."/>
            <person name="Schnable P.S."/>
            <person name="Li F."/>
            <person name="Zhang H."/>
            <person name="Feng B."/>
            <person name="Zhu X."/>
            <person name="Liu R."/>
            <person name="Schnable J.C."/>
            <person name="Zhu J.-K."/>
            <person name="Zhang H."/>
        </authorList>
    </citation>
    <scope>NUCLEOTIDE SEQUENCE [LARGE SCALE GENOMIC DNA]</scope>
</reference>
<keyword evidence="5 11" id="KW-0808">Transferase</keyword>
<feature type="binding site" evidence="9">
    <location>
        <position position="177"/>
    </location>
    <ligand>
        <name>ATP</name>
        <dbReference type="ChEBI" id="CHEBI:30616"/>
    </ligand>
</feature>
<dbReference type="GO" id="GO:0005524">
    <property type="term" value="F:ATP binding"/>
    <property type="evidence" value="ECO:0007669"/>
    <property type="project" value="UniProtKB-KW"/>
</dbReference>
<accession>A0A3L6RRE4</accession>